<dbReference type="AlphaFoldDB" id="A0A0F9B3K8"/>
<evidence type="ECO:0000256" key="1">
    <source>
        <dbReference type="SAM" id="Phobius"/>
    </source>
</evidence>
<keyword evidence="1" id="KW-1133">Transmembrane helix</keyword>
<reference evidence="2" key="1">
    <citation type="journal article" date="2015" name="Nature">
        <title>Complex archaea that bridge the gap between prokaryotes and eukaryotes.</title>
        <authorList>
            <person name="Spang A."/>
            <person name="Saw J.H."/>
            <person name="Jorgensen S.L."/>
            <person name="Zaremba-Niedzwiedzka K."/>
            <person name="Martijn J."/>
            <person name="Lind A.E."/>
            <person name="van Eijk R."/>
            <person name="Schleper C."/>
            <person name="Guy L."/>
            <person name="Ettema T.J."/>
        </authorList>
    </citation>
    <scope>NUCLEOTIDE SEQUENCE</scope>
</reference>
<organism evidence="2">
    <name type="scientific">marine sediment metagenome</name>
    <dbReference type="NCBI Taxonomy" id="412755"/>
    <lineage>
        <taxon>unclassified sequences</taxon>
        <taxon>metagenomes</taxon>
        <taxon>ecological metagenomes</taxon>
    </lineage>
</organism>
<feature type="transmembrane region" description="Helical" evidence="1">
    <location>
        <begin position="6"/>
        <end position="26"/>
    </location>
</feature>
<dbReference type="EMBL" id="LAZR01042903">
    <property type="protein sequence ID" value="KKL08372.1"/>
    <property type="molecule type" value="Genomic_DNA"/>
</dbReference>
<accession>A0A0F9B3K8</accession>
<sequence length="172" mass="19046">MPLGKAIGLLVAFALAVITGFWVGYVSGYFTGLSTPEPVVVIDNPRATTGYHVTPHIMRFYRGLTVAADDKPSDKAKDRCNYEGFVGYQTSMLRDAGVNLEETLDELVELHKQLKEKPGVTQSDIMTNMIFMGLVTRQAYASPHMKPIDFAIAVYNVCIIRFGNQKKPDIQA</sequence>
<name>A0A0F9B3K8_9ZZZZ</name>
<evidence type="ECO:0000313" key="2">
    <source>
        <dbReference type="EMBL" id="KKL08372.1"/>
    </source>
</evidence>
<keyword evidence="1" id="KW-0812">Transmembrane</keyword>
<gene>
    <name evidence="2" type="ORF">LCGC14_2576530</name>
</gene>
<comment type="caution">
    <text evidence="2">The sequence shown here is derived from an EMBL/GenBank/DDBJ whole genome shotgun (WGS) entry which is preliminary data.</text>
</comment>
<protein>
    <submittedName>
        <fullName evidence="2">Uncharacterized protein</fullName>
    </submittedName>
</protein>
<proteinExistence type="predicted"/>
<keyword evidence="1" id="KW-0472">Membrane</keyword>